<keyword evidence="2" id="KW-1185">Reference proteome</keyword>
<sequence>KISSWPLNYQNVFCSVGISTPWSCCFSSIEPNHPILELVHFMIQVNTSGMRAPPPSREPSRASGALYELTPTRKLATKSPGMIHIGTAHDTSGEIVPPSPMKKDFTSEPPLHAQR</sequence>
<dbReference type="AlphaFoldDB" id="A0A8J1UH72"/>
<dbReference type="Proteomes" id="UP000749559">
    <property type="component" value="Unassembled WGS sequence"/>
</dbReference>
<evidence type="ECO:0000313" key="1">
    <source>
        <dbReference type="EMBL" id="CAH1785299.1"/>
    </source>
</evidence>
<comment type="caution">
    <text evidence="1">The sequence shown here is derived from an EMBL/GenBank/DDBJ whole genome shotgun (WGS) entry which is preliminary data.</text>
</comment>
<feature type="non-terminal residue" evidence="1">
    <location>
        <position position="1"/>
    </location>
</feature>
<proteinExistence type="predicted"/>
<accession>A0A8J1UH72</accession>
<protein>
    <submittedName>
        <fullName evidence="1">Uncharacterized protein</fullName>
    </submittedName>
</protein>
<gene>
    <name evidence="1" type="ORF">OFUS_LOCUS11374</name>
</gene>
<name>A0A8J1UH72_OWEFU</name>
<reference evidence="1" key="1">
    <citation type="submission" date="2022-03" db="EMBL/GenBank/DDBJ databases">
        <authorList>
            <person name="Martin C."/>
        </authorList>
    </citation>
    <scope>NUCLEOTIDE SEQUENCE</scope>
</reference>
<evidence type="ECO:0000313" key="2">
    <source>
        <dbReference type="Proteomes" id="UP000749559"/>
    </source>
</evidence>
<organism evidence="1 2">
    <name type="scientific">Owenia fusiformis</name>
    <name type="common">Polychaete worm</name>
    <dbReference type="NCBI Taxonomy" id="6347"/>
    <lineage>
        <taxon>Eukaryota</taxon>
        <taxon>Metazoa</taxon>
        <taxon>Spiralia</taxon>
        <taxon>Lophotrochozoa</taxon>
        <taxon>Annelida</taxon>
        <taxon>Polychaeta</taxon>
        <taxon>Sedentaria</taxon>
        <taxon>Canalipalpata</taxon>
        <taxon>Sabellida</taxon>
        <taxon>Oweniida</taxon>
        <taxon>Oweniidae</taxon>
        <taxon>Owenia</taxon>
    </lineage>
</organism>
<dbReference type="EMBL" id="CAIIXF020000006">
    <property type="protein sequence ID" value="CAH1785299.1"/>
    <property type="molecule type" value="Genomic_DNA"/>
</dbReference>